<evidence type="ECO:0000313" key="2">
    <source>
        <dbReference type="EMBL" id="AJA07409.1"/>
    </source>
</evidence>
<dbReference type="Proteomes" id="UP000030907">
    <property type="component" value="Chromosome"/>
</dbReference>
<gene>
    <name evidence="2" type="ORF">SKP52_02370</name>
</gene>
<reference evidence="2 3" key="1">
    <citation type="journal article" date="2015" name="Int. J. Syst. Evol. Microbiol.">
        <title>Description of Sphingopyxis fribergensis sp. nov. - a soil bacterium with the ability to degrade styrene and phenylacetic acid.</title>
        <authorList>
            <person name="Oelschlagel M."/>
            <person name="Ruckert C."/>
            <person name="Kalinowski J."/>
            <person name="Schmidt G."/>
            <person name="Schlomann M."/>
            <person name="Tischler D."/>
        </authorList>
    </citation>
    <scope>NUCLEOTIDE SEQUENCE [LARGE SCALE GENOMIC DNA]</scope>
    <source>
        <strain evidence="2 3">Kp5.2</strain>
    </source>
</reference>
<dbReference type="HOGENOM" id="CLU_2994370_0_0_5"/>
<keyword evidence="3" id="KW-1185">Reference proteome</keyword>
<evidence type="ECO:0000256" key="1">
    <source>
        <dbReference type="SAM" id="MobiDB-lite"/>
    </source>
</evidence>
<proteinExistence type="predicted"/>
<sequence>MILNMTAPRTGFLTQGQNNWQPRTATSWQRERRDGPILPMIQPKPSLFNRIWGGGRG</sequence>
<dbReference type="KEGG" id="sphk:SKP52_02370"/>
<dbReference type="EMBL" id="CP009122">
    <property type="protein sequence ID" value="AJA07409.1"/>
    <property type="molecule type" value="Genomic_DNA"/>
</dbReference>
<name>A0A0A7PBT6_9SPHN</name>
<feature type="compositionally biased region" description="Polar residues" evidence="1">
    <location>
        <begin position="12"/>
        <end position="28"/>
    </location>
</feature>
<evidence type="ECO:0000313" key="3">
    <source>
        <dbReference type="Proteomes" id="UP000030907"/>
    </source>
</evidence>
<feature type="region of interest" description="Disordered" evidence="1">
    <location>
        <begin position="1"/>
        <end position="40"/>
    </location>
</feature>
<organism evidence="2 3">
    <name type="scientific">Sphingopyxis fribergensis</name>
    <dbReference type="NCBI Taxonomy" id="1515612"/>
    <lineage>
        <taxon>Bacteria</taxon>
        <taxon>Pseudomonadati</taxon>
        <taxon>Pseudomonadota</taxon>
        <taxon>Alphaproteobacteria</taxon>
        <taxon>Sphingomonadales</taxon>
        <taxon>Sphingomonadaceae</taxon>
        <taxon>Sphingopyxis</taxon>
    </lineage>
</organism>
<dbReference type="STRING" id="1515612.SKP52_02370"/>
<protein>
    <submittedName>
        <fullName evidence="2">Uncharacterized protein</fullName>
    </submittedName>
</protein>
<accession>A0A0A7PBT6</accession>
<dbReference type="AlphaFoldDB" id="A0A0A7PBT6"/>